<feature type="binding site" evidence="5">
    <location>
        <position position="66"/>
    </location>
    <ligand>
        <name>a divalent metal cation</name>
        <dbReference type="ChEBI" id="CHEBI:60240"/>
        <label>1</label>
    </ligand>
</feature>
<evidence type="ECO:0000313" key="6">
    <source>
        <dbReference type="EMBL" id="AIR10548.1"/>
    </source>
</evidence>
<dbReference type="FunFam" id="3.40.1390.30:FF:000001">
    <property type="entry name" value="GTP cyclohydrolase 1 type 2"/>
    <property type="match status" value="1"/>
</dbReference>
<sequence length="270" mass="30282">MTKVIDIVNKFEEFAPKRIAEDGDPIGLQLGSLHNDVHKMMVTLDVRPETVDEAIENNVDFIFAHHPAMFVPVKKFDLDVPQNAMYAKLIKHDITVYGAHTNLDNVNGGMNDWLAEQLGLENTKFLLPTKVDPVSNEKYSMGRVGELKDSLTAMEFAEYCKKVLNLRGLRLIAVDNQKPVKRVAVLGGSGGRFFNAALLHKADAYVTGDISYHTGHDMIAAGLTVVDAGHHIESICKPKLTDKFKKWNNESDWKIDIYQSKLNTDPFQFI</sequence>
<dbReference type="Pfam" id="PF01784">
    <property type="entry name" value="DUF34_NIF3"/>
    <property type="match status" value="1"/>
</dbReference>
<evidence type="ECO:0000256" key="1">
    <source>
        <dbReference type="ARBA" id="ARBA00006964"/>
    </source>
</evidence>
<dbReference type="InterPro" id="IPR036069">
    <property type="entry name" value="DUF34/NIF3_sf"/>
</dbReference>
<dbReference type="Proteomes" id="UP000029488">
    <property type="component" value="Chromosome"/>
</dbReference>
<dbReference type="SUPFAM" id="SSF102705">
    <property type="entry name" value="NIF3 (NGG1p interacting factor 3)-like"/>
    <property type="match status" value="1"/>
</dbReference>
<feature type="binding site" evidence="5">
    <location>
        <position position="230"/>
    </location>
    <ligand>
        <name>a divalent metal cation</name>
        <dbReference type="ChEBI" id="CHEBI:60240"/>
        <label>1</label>
    </ligand>
</feature>
<keyword evidence="4 5" id="KW-0479">Metal-binding</keyword>
<dbReference type="PANTHER" id="PTHR13799:SF14">
    <property type="entry name" value="GTP CYCLOHYDROLASE 1 TYPE 2 HOMOLOG"/>
    <property type="match status" value="1"/>
</dbReference>
<proteinExistence type="inferred from homology"/>
<feature type="binding site" evidence="5">
    <location>
        <position position="233"/>
    </location>
    <ligand>
        <name>a divalent metal cation</name>
        <dbReference type="ChEBI" id="CHEBI:60240"/>
        <label>1</label>
    </ligand>
</feature>
<evidence type="ECO:0000256" key="4">
    <source>
        <dbReference type="ARBA" id="ARBA00022723"/>
    </source>
</evidence>
<dbReference type="GO" id="GO:0046872">
    <property type="term" value="F:metal ion binding"/>
    <property type="evidence" value="ECO:0007669"/>
    <property type="project" value="UniProtKB-KW"/>
</dbReference>
<dbReference type="AlphaFoldDB" id="A0A089QFF2"/>
<dbReference type="PANTHER" id="PTHR13799">
    <property type="entry name" value="NGG1 INTERACTING FACTOR 3"/>
    <property type="match status" value="1"/>
</dbReference>
<evidence type="ECO:0000256" key="5">
    <source>
        <dbReference type="PIRSR" id="PIRSR602678-1"/>
    </source>
</evidence>
<dbReference type="Gene3D" id="3.40.1390.30">
    <property type="entry name" value="NIF3 (NGG1p interacting factor 3)-like"/>
    <property type="match status" value="2"/>
</dbReference>
<comment type="similarity">
    <text evidence="1">Belongs to the GTP cyclohydrolase I type 2/NIF3 family.</text>
</comment>
<dbReference type="RefSeq" id="WP_034982505.1">
    <property type="nucleotide sequence ID" value="NZ_CP007646.1"/>
</dbReference>
<protein>
    <recommendedName>
        <fullName evidence="3">GTP cyclohydrolase 1 type 2 homolog</fullName>
    </recommendedName>
</protein>
<feature type="binding site" evidence="5">
    <location>
        <position position="104"/>
    </location>
    <ligand>
        <name>a divalent metal cation</name>
        <dbReference type="ChEBI" id="CHEBI:60240"/>
        <label>1</label>
    </ligand>
</feature>
<organism evidence="6">
    <name type="scientific">Ligilactobacillus salivarius</name>
    <dbReference type="NCBI Taxonomy" id="1624"/>
    <lineage>
        <taxon>Bacteria</taxon>
        <taxon>Bacillati</taxon>
        <taxon>Bacillota</taxon>
        <taxon>Bacilli</taxon>
        <taxon>Lactobacillales</taxon>
        <taxon>Lactobacillaceae</taxon>
        <taxon>Ligilactobacillus</taxon>
    </lineage>
</organism>
<comment type="subunit">
    <text evidence="2">Homohexamer.</text>
</comment>
<reference evidence="6" key="1">
    <citation type="journal article" date="2014" name="BMC Genomics">
        <title>Unusual genome complexity in Lactobacillus salivarius JCM1046.</title>
        <authorList>
            <person name="Raftis E.J."/>
            <person name="Forde B.M."/>
            <person name="Claesson M.J."/>
            <person name="O'Toole P.W."/>
        </authorList>
    </citation>
    <scope>NUCLEOTIDE SEQUENCE [LARGE SCALE GENOMIC DNA]</scope>
    <source>
        <strain evidence="6">JCM1046</strain>
    </source>
</reference>
<evidence type="ECO:0000256" key="3">
    <source>
        <dbReference type="ARBA" id="ARBA00022112"/>
    </source>
</evidence>
<dbReference type="NCBIfam" id="TIGR00486">
    <property type="entry name" value="YbgI_SA1388"/>
    <property type="match status" value="1"/>
</dbReference>
<accession>A0A089QFF2</accession>
<dbReference type="InterPro" id="IPR002678">
    <property type="entry name" value="DUF34/NIF3"/>
</dbReference>
<evidence type="ECO:0000256" key="2">
    <source>
        <dbReference type="ARBA" id="ARBA00011643"/>
    </source>
</evidence>
<name>A0A089QFF2_9LACO</name>
<gene>
    <name evidence="6" type="ORF">LSJ_0867</name>
</gene>
<dbReference type="GO" id="GO:0005737">
    <property type="term" value="C:cytoplasm"/>
    <property type="evidence" value="ECO:0007669"/>
    <property type="project" value="TreeGrafter"/>
</dbReference>
<dbReference type="EMBL" id="CP007646">
    <property type="protein sequence ID" value="AIR10548.1"/>
    <property type="molecule type" value="Genomic_DNA"/>
</dbReference>
<feature type="binding site" evidence="5">
    <location>
        <position position="65"/>
    </location>
    <ligand>
        <name>a divalent metal cation</name>
        <dbReference type="ChEBI" id="CHEBI:60240"/>
        <label>1</label>
    </ligand>
</feature>
<dbReference type="KEGG" id="lsj:LSJ_0867"/>